<evidence type="ECO:0000256" key="1">
    <source>
        <dbReference type="SAM" id="Phobius"/>
    </source>
</evidence>
<sequence>MKIGKYTPSQIRKAIAAATGAVALLGTSFLEEFTGLIPESWSGPITWVIGAATALGVFLFKNAPLIDAADEL</sequence>
<evidence type="ECO:0000313" key="3">
    <source>
        <dbReference type="Proteomes" id="UP000214372"/>
    </source>
</evidence>
<organism evidence="2 3">
    <name type="scientific">Mycobacterium phage Phayonce</name>
    <dbReference type="NCBI Taxonomy" id="1647302"/>
    <lineage>
        <taxon>Viruses</taxon>
        <taxon>Duplodnaviria</taxon>
        <taxon>Heunggongvirae</taxon>
        <taxon>Uroviricota</taxon>
        <taxon>Caudoviricetes</taxon>
        <taxon>Pclasvirinae</taxon>
        <taxon>Phayoncevirus</taxon>
        <taxon>Phayoncevirus phayonce</taxon>
    </lineage>
</organism>
<reference evidence="2 3" key="1">
    <citation type="journal article" date="2015" name="Genome Announc.">
        <title>Genome Sequence of Mycobacteriophage Phayonce.</title>
        <authorList>
            <person name="Pope W.H."/>
            <person name="Jacobetz E."/>
            <person name="Johnson C.A."/>
            <person name="Kihle B.L."/>
            <person name="Sobeski M.A."/>
            <person name="Werner M.B."/>
            <person name="Adkins N.L."/>
            <person name="Kramer Z.J."/>
            <person name="Montgomery M.T."/>
            <person name="Grubb S.R."/>
            <person name="Warner M.H."/>
            <person name="Bowman C.A."/>
            <person name="Russell D.A."/>
            <person name="Hatfull G.F."/>
        </authorList>
    </citation>
    <scope>NUCLEOTIDE SEQUENCE [LARGE SCALE GENOMIC DNA]</scope>
</reference>
<name>A0A0F6WE30_9CAUD</name>
<dbReference type="OrthoDB" id="37103at10239"/>
<accession>A0A0F6WE30</accession>
<keyword evidence="1" id="KW-0812">Transmembrane</keyword>
<protein>
    <submittedName>
        <fullName evidence="2">Uncharacterized protein</fullName>
    </submittedName>
</protein>
<keyword evidence="3" id="KW-1185">Reference proteome</keyword>
<dbReference type="KEGG" id="vg:26646458"/>
<dbReference type="Proteomes" id="UP000214372">
    <property type="component" value="Segment"/>
</dbReference>
<keyword evidence="1" id="KW-0472">Membrane</keyword>
<dbReference type="EMBL" id="KR080195">
    <property type="protein sequence ID" value="AKF14388.1"/>
    <property type="molecule type" value="Genomic_DNA"/>
</dbReference>
<keyword evidence="1" id="KW-1133">Transmembrane helix</keyword>
<dbReference type="GeneID" id="26646458"/>
<proteinExistence type="predicted"/>
<evidence type="ECO:0000313" key="2">
    <source>
        <dbReference type="EMBL" id="AKF14388.1"/>
    </source>
</evidence>
<feature type="transmembrane region" description="Helical" evidence="1">
    <location>
        <begin position="40"/>
        <end position="60"/>
    </location>
</feature>
<gene>
    <name evidence="2" type="primary">28</name>
    <name evidence="2" type="ORF">SEA_PHAYONCE_28</name>
</gene>
<dbReference type="RefSeq" id="YP_009198372.1">
    <property type="nucleotide sequence ID" value="NC_028796.1"/>
</dbReference>